<dbReference type="PATRIC" id="fig|61435.5.peg.311"/>
<accession>A0A0V8M4I5</accession>
<keyword evidence="1" id="KW-0472">Membrane</keyword>
<comment type="caution">
    <text evidence="2">The sequence shown here is derived from an EMBL/GenBank/DDBJ whole genome shotgun (WGS) entry which is preliminary data.</text>
</comment>
<dbReference type="AlphaFoldDB" id="A0A0V8M4I5"/>
<reference evidence="2 3" key="1">
    <citation type="journal article" date="2015" name="Sci. Rep.">
        <title>A comparative genomics and reductive dehalogenase gene transcription study of two chloroethene-respiring bacteria, Dehalococcoides mccartyi strains MB and 11a.</title>
        <authorList>
            <person name="Low A."/>
            <person name="Shen Z."/>
            <person name="Cheng D."/>
            <person name="Rogers M.J."/>
            <person name="Lee P.K."/>
            <person name="He J."/>
        </authorList>
    </citation>
    <scope>NUCLEOTIDE SEQUENCE [LARGE SCALE GENOMIC DNA]</scope>
    <source>
        <strain evidence="2 3">MB</strain>
    </source>
</reference>
<evidence type="ECO:0000256" key="1">
    <source>
        <dbReference type="SAM" id="Phobius"/>
    </source>
</evidence>
<keyword evidence="1" id="KW-1133">Transmembrane helix</keyword>
<dbReference type="Proteomes" id="UP000053577">
    <property type="component" value="Unassembled WGS sequence"/>
</dbReference>
<gene>
    <name evidence="2" type="ORF">DA01_01530</name>
</gene>
<evidence type="ECO:0000313" key="3">
    <source>
        <dbReference type="Proteomes" id="UP000053577"/>
    </source>
</evidence>
<name>A0A0V8M4I5_9CHLR</name>
<sequence>MKTSLFYLGLGVVMIGIGIFTYLQPANIDSLAFSQTVLGILSMAIGLLTIIIGAVRYFRDERGN</sequence>
<protein>
    <recommendedName>
        <fullName evidence="4">DUF202 domain-containing protein</fullName>
    </recommendedName>
</protein>
<feature type="transmembrane region" description="Helical" evidence="1">
    <location>
        <begin position="36"/>
        <end position="58"/>
    </location>
</feature>
<keyword evidence="1" id="KW-0812">Transmembrane</keyword>
<evidence type="ECO:0008006" key="4">
    <source>
        <dbReference type="Google" id="ProtNLM"/>
    </source>
</evidence>
<dbReference type="RefSeq" id="WP_058292168.1">
    <property type="nucleotide sequence ID" value="NZ_JGYD01000010.1"/>
</dbReference>
<dbReference type="OrthoDB" id="166519at2"/>
<organism evidence="2 3">
    <name type="scientific">Dehalococcoides mccartyi</name>
    <dbReference type="NCBI Taxonomy" id="61435"/>
    <lineage>
        <taxon>Bacteria</taxon>
        <taxon>Bacillati</taxon>
        <taxon>Chloroflexota</taxon>
        <taxon>Dehalococcoidia</taxon>
        <taxon>Dehalococcoidales</taxon>
        <taxon>Dehalococcoidaceae</taxon>
        <taxon>Dehalococcoides</taxon>
    </lineage>
</organism>
<evidence type="ECO:0000313" key="2">
    <source>
        <dbReference type="EMBL" id="KSV18683.1"/>
    </source>
</evidence>
<feature type="transmembrane region" description="Helical" evidence="1">
    <location>
        <begin position="5"/>
        <end position="24"/>
    </location>
</feature>
<proteinExistence type="predicted"/>
<dbReference type="EMBL" id="JGYD01000010">
    <property type="protein sequence ID" value="KSV18683.1"/>
    <property type="molecule type" value="Genomic_DNA"/>
</dbReference>